<name>A0A173Y3W8_9FIRM</name>
<dbReference type="Gene3D" id="3.30.2310.20">
    <property type="entry name" value="RelE-like"/>
    <property type="match status" value="1"/>
</dbReference>
<dbReference type="Proteomes" id="UP000095787">
    <property type="component" value="Unassembled WGS sequence"/>
</dbReference>
<protein>
    <submittedName>
        <fullName evidence="1">Uncharacterized protein</fullName>
    </submittedName>
</protein>
<gene>
    <name evidence="1" type="ORF">ERS852456_00296</name>
</gene>
<reference evidence="1 2" key="1">
    <citation type="submission" date="2015-09" db="EMBL/GenBank/DDBJ databases">
        <authorList>
            <consortium name="Pathogen Informatics"/>
        </authorList>
    </citation>
    <scope>NUCLEOTIDE SEQUENCE [LARGE SCALE GENOMIC DNA]</scope>
    <source>
        <strain evidence="1 2">2789STDY5834841</strain>
    </source>
</reference>
<organism evidence="1 2">
    <name type="scientific">[Ruminococcus] torques</name>
    <dbReference type="NCBI Taxonomy" id="33039"/>
    <lineage>
        <taxon>Bacteria</taxon>
        <taxon>Bacillati</taxon>
        <taxon>Bacillota</taxon>
        <taxon>Clostridia</taxon>
        <taxon>Lachnospirales</taxon>
        <taxon>Lachnospiraceae</taxon>
        <taxon>Mediterraneibacter</taxon>
    </lineage>
</organism>
<sequence length="112" mass="13132">MEITYANGKVEKYFKDYKKMQKKLPFEWVKTIKKHMDRLKAAECFGDFLKLRLGKPEQLEGCESIRYSLHVAANVRLIIEPNAEQDTVMICTEIEVEGVSDYHGSKENWYIP</sequence>
<dbReference type="EMBL" id="CYZO01000003">
    <property type="protein sequence ID" value="CUN58862.1"/>
    <property type="molecule type" value="Genomic_DNA"/>
</dbReference>
<dbReference type="SUPFAM" id="SSF143011">
    <property type="entry name" value="RelE-like"/>
    <property type="match status" value="1"/>
</dbReference>
<accession>A0A173Y3W8</accession>
<dbReference type="RefSeq" id="WP_009242520.1">
    <property type="nucleotide sequence ID" value="NZ_AP028249.1"/>
</dbReference>
<dbReference type="InterPro" id="IPR035093">
    <property type="entry name" value="RelE/ParE_toxin_dom_sf"/>
</dbReference>
<evidence type="ECO:0000313" key="2">
    <source>
        <dbReference type="Proteomes" id="UP000095787"/>
    </source>
</evidence>
<proteinExistence type="predicted"/>
<evidence type="ECO:0000313" key="1">
    <source>
        <dbReference type="EMBL" id="CUN58862.1"/>
    </source>
</evidence>
<dbReference type="AlphaFoldDB" id="A0A173Y3W8"/>
<dbReference type="GeneID" id="97327883"/>